<evidence type="ECO:0008006" key="3">
    <source>
        <dbReference type="Google" id="ProtNLM"/>
    </source>
</evidence>
<evidence type="ECO:0000313" key="1">
    <source>
        <dbReference type="EMBL" id="ASR50357.1"/>
    </source>
</evidence>
<dbReference type="InterPro" id="IPR011727">
    <property type="entry name" value="CHP02117"/>
</dbReference>
<reference evidence="1 2" key="1">
    <citation type="submission" date="2017-03" db="EMBL/GenBank/DDBJ databases">
        <title>Complete genome sequence of Blastomonas fulva degrading microcsystin LR.</title>
        <authorList>
            <person name="Lee H.-g."/>
            <person name="Jin L."/>
            <person name="oh H.-M."/>
        </authorList>
    </citation>
    <scope>NUCLEOTIDE SEQUENCE [LARGE SCALE GENOMIC DNA]</scope>
    <source>
        <strain evidence="1 2">T2</strain>
    </source>
</reference>
<evidence type="ECO:0000313" key="2">
    <source>
        <dbReference type="Proteomes" id="UP000258016"/>
    </source>
</evidence>
<proteinExistence type="predicted"/>
<accession>A0ABM6M3C9</accession>
<sequence length="240" mass="26612">MGLVIRRLRSILGWLLLVAGLAFLAGEAGGLIGTNRDWREPDDGITIYVETNGFHTGFILPAQAEGMDWHALFPPTDLGDMRYHATGATDHVAISWGERDFYLATPRWQDLDPATMARAAIGSDATLVHIYHMTRPLEGRYARRLVISHAAYRTLAARLMQDIALPETGPLEPIPGYGGDDVFYRARGRYSLVNSCNVWTGDHLRAIGVRVGVWTPAEHHVMRWFPQAAPRGTAARRAAD</sequence>
<protein>
    <recommendedName>
        <fullName evidence="3">Urease-associated protein</fullName>
    </recommendedName>
</protein>
<dbReference type="Proteomes" id="UP000258016">
    <property type="component" value="Chromosome"/>
</dbReference>
<gene>
    <name evidence="1" type="ORF">B5J99_01825</name>
</gene>
<dbReference type="Pfam" id="PF09601">
    <property type="entry name" value="DUF2459"/>
    <property type="match status" value="1"/>
</dbReference>
<name>A0ABM6M3C9_9SPHN</name>
<keyword evidence="2" id="KW-1185">Reference proteome</keyword>
<organism evidence="1 2">
    <name type="scientific">Blastomonas fulva</name>
    <dbReference type="NCBI Taxonomy" id="1550728"/>
    <lineage>
        <taxon>Bacteria</taxon>
        <taxon>Pseudomonadati</taxon>
        <taxon>Pseudomonadota</taxon>
        <taxon>Alphaproteobacteria</taxon>
        <taxon>Sphingomonadales</taxon>
        <taxon>Sphingomonadaceae</taxon>
        <taxon>Blastomonas</taxon>
    </lineage>
</organism>
<dbReference type="NCBIfam" id="TIGR02117">
    <property type="entry name" value="chp_urease_rgn"/>
    <property type="match status" value="1"/>
</dbReference>
<dbReference type="EMBL" id="CP020083">
    <property type="protein sequence ID" value="ASR50357.1"/>
    <property type="molecule type" value="Genomic_DNA"/>
</dbReference>